<evidence type="ECO:0000259" key="1">
    <source>
        <dbReference type="Pfam" id="PF07110"/>
    </source>
</evidence>
<keyword evidence="3" id="KW-1185">Reference proteome</keyword>
<evidence type="ECO:0000313" key="2">
    <source>
        <dbReference type="EMBL" id="AEG51091.1"/>
    </source>
</evidence>
<dbReference type="RefSeq" id="WP_013849321.1">
    <property type="nucleotide sequence ID" value="NC_015594.1"/>
</dbReference>
<feature type="domain" description="EthD" evidence="1">
    <location>
        <begin position="11"/>
        <end position="98"/>
    </location>
</feature>
<accession>F6F3S9</accession>
<dbReference type="SUPFAM" id="SSF54909">
    <property type="entry name" value="Dimeric alpha+beta barrel"/>
    <property type="match status" value="1"/>
</dbReference>
<sequence>MLVVLGFYRRKPGLSHQEFSDYWTNVHGPMLRDHPDIAPHIKYYVQHHLEPNPSGDMRDIGFDGFSEAWYDSAEDRARVVQSAAFQAIREDEAMFIDLTQTRVSVIDTQRVIIDNR</sequence>
<dbReference type="HOGENOM" id="CLU_115019_3_3_5"/>
<dbReference type="STRING" id="690566.Sphch_3500"/>
<dbReference type="InterPro" id="IPR011008">
    <property type="entry name" value="Dimeric_a/b-barrel"/>
</dbReference>
<dbReference type="Gene3D" id="3.30.70.100">
    <property type="match status" value="1"/>
</dbReference>
<gene>
    <name evidence="2" type="ORF">Sphch_3500</name>
</gene>
<dbReference type="Proteomes" id="UP000007150">
    <property type="component" value="Chromosome 2"/>
</dbReference>
<dbReference type="InterPro" id="IPR009799">
    <property type="entry name" value="EthD_dom"/>
</dbReference>
<dbReference type="Pfam" id="PF07110">
    <property type="entry name" value="EthD"/>
    <property type="match status" value="1"/>
</dbReference>
<dbReference type="AlphaFoldDB" id="F6F3S9"/>
<protein>
    <submittedName>
        <fullName evidence="2">Ethyl tert-butyl ether degradation EthD</fullName>
    </submittedName>
</protein>
<dbReference type="NCBIfam" id="TIGR02118">
    <property type="entry name" value="EthD family reductase"/>
    <property type="match status" value="1"/>
</dbReference>
<organism evidence="2 3">
    <name type="scientific">Sphingobium chlorophenolicum L-1</name>
    <dbReference type="NCBI Taxonomy" id="690566"/>
    <lineage>
        <taxon>Bacteria</taxon>
        <taxon>Pseudomonadati</taxon>
        <taxon>Pseudomonadota</taxon>
        <taxon>Alphaproteobacteria</taxon>
        <taxon>Sphingomonadales</taxon>
        <taxon>Sphingomonadaceae</taxon>
        <taxon>Sphingobium</taxon>
    </lineage>
</organism>
<dbReference type="KEGG" id="sch:Sphch_3500"/>
<reference evidence="2 3" key="1">
    <citation type="submission" date="2011-05" db="EMBL/GenBank/DDBJ databases">
        <title>Complete sequence of chromosome 2 of Sphingobium chlorophenolicum L-1.</title>
        <authorList>
            <consortium name="US DOE Joint Genome Institute"/>
            <person name="Lucas S."/>
            <person name="Han J."/>
            <person name="Lapidus A."/>
            <person name="Cheng J.-F."/>
            <person name="Goodwin L."/>
            <person name="Pitluck S."/>
            <person name="Peters L."/>
            <person name="Daligault H."/>
            <person name="Han C."/>
            <person name="Tapia R."/>
            <person name="Land M."/>
            <person name="Hauser L."/>
            <person name="Kyrpides N."/>
            <person name="Ivanova N."/>
            <person name="Pagani I."/>
            <person name="Turner P."/>
            <person name="Copley S."/>
            <person name="Woyke T."/>
        </authorList>
    </citation>
    <scope>NUCLEOTIDE SEQUENCE [LARGE SCALE GENOMIC DNA]</scope>
    <source>
        <strain evidence="2 3">L-1</strain>
    </source>
</reference>
<dbReference type="EMBL" id="CP002799">
    <property type="protein sequence ID" value="AEG51091.1"/>
    <property type="molecule type" value="Genomic_DNA"/>
</dbReference>
<proteinExistence type="predicted"/>
<name>F6F3S9_SPHCR</name>
<evidence type="ECO:0000313" key="3">
    <source>
        <dbReference type="Proteomes" id="UP000007150"/>
    </source>
</evidence>
<dbReference type="GO" id="GO:0016491">
    <property type="term" value="F:oxidoreductase activity"/>
    <property type="evidence" value="ECO:0007669"/>
    <property type="project" value="InterPro"/>
</dbReference>